<proteinExistence type="predicted"/>
<reference evidence="1 2" key="1">
    <citation type="journal article" date="2021" name="BMC Biol.">
        <title>Horizontally acquired antibacterial genes associated with adaptive radiation of ladybird beetles.</title>
        <authorList>
            <person name="Li H.S."/>
            <person name="Tang X.F."/>
            <person name="Huang Y.H."/>
            <person name="Xu Z.Y."/>
            <person name="Chen M.L."/>
            <person name="Du X.Y."/>
            <person name="Qiu B.Y."/>
            <person name="Chen P.T."/>
            <person name="Zhang W."/>
            <person name="Slipinski A."/>
            <person name="Escalona H.E."/>
            <person name="Waterhouse R.M."/>
            <person name="Zwick A."/>
            <person name="Pang H."/>
        </authorList>
    </citation>
    <scope>NUCLEOTIDE SEQUENCE [LARGE SCALE GENOMIC DNA]</scope>
    <source>
        <strain evidence="1">SYSU2018</strain>
    </source>
</reference>
<accession>A0ABD2N4C4</accession>
<gene>
    <name evidence="1" type="ORF">HHI36_014600</name>
</gene>
<organism evidence="1 2">
    <name type="scientific">Cryptolaemus montrouzieri</name>
    <dbReference type="NCBI Taxonomy" id="559131"/>
    <lineage>
        <taxon>Eukaryota</taxon>
        <taxon>Metazoa</taxon>
        <taxon>Ecdysozoa</taxon>
        <taxon>Arthropoda</taxon>
        <taxon>Hexapoda</taxon>
        <taxon>Insecta</taxon>
        <taxon>Pterygota</taxon>
        <taxon>Neoptera</taxon>
        <taxon>Endopterygota</taxon>
        <taxon>Coleoptera</taxon>
        <taxon>Polyphaga</taxon>
        <taxon>Cucujiformia</taxon>
        <taxon>Coccinelloidea</taxon>
        <taxon>Coccinellidae</taxon>
        <taxon>Scymninae</taxon>
        <taxon>Scymnini</taxon>
        <taxon>Cryptolaemus</taxon>
    </lineage>
</organism>
<dbReference type="Proteomes" id="UP001516400">
    <property type="component" value="Unassembled WGS sequence"/>
</dbReference>
<sequence>MDWSEMTNSKEVNRVYGRFLDRIKTLIDKICTFKTIQQHDMKPWITQGIRISARRKNFLYHLKKKGEISIGYYKKNSEILKRVVRAAKLLSSEKYVLESKNQSKATWTLIRQHTQAMKRNTSILEEMDKQLSPEKS</sequence>
<keyword evidence="2" id="KW-1185">Reference proteome</keyword>
<protein>
    <submittedName>
        <fullName evidence="1">Uncharacterized protein</fullName>
    </submittedName>
</protein>
<dbReference type="EMBL" id="JABFTP020000062">
    <property type="protein sequence ID" value="KAL3273146.1"/>
    <property type="molecule type" value="Genomic_DNA"/>
</dbReference>
<evidence type="ECO:0000313" key="1">
    <source>
        <dbReference type="EMBL" id="KAL3273146.1"/>
    </source>
</evidence>
<comment type="caution">
    <text evidence="1">The sequence shown here is derived from an EMBL/GenBank/DDBJ whole genome shotgun (WGS) entry which is preliminary data.</text>
</comment>
<evidence type="ECO:0000313" key="2">
    <source>
        <dbReference type="Proteomes" id="UP001516400"/>
    </source>
</evidence>
<name>A0ABD2N4C4_9CUCU</name>
<dbReference type="AlphaFoldDB" id="A0ABD2N4C4"/>